<proteinExistence type="predicted"/>
<dbReference type="Gene3D" id="3.40.630.10">
    <property type="entry name" value="Zn peptidases"/>
    <property type="match status" value="1"/>
</dbReference>
<keyword evidence="3" id="KW-0121">Carboxypeptidase</keyword>
<protein>
    <submittedName>
        <fullName evidence="3">Zinc carboxypeptidase superfamily</fullName>
    </submittedName>
</protein>
<evidence type="ECO:0000313" key="4">
    <source>
        <dbReference type="Proteomes" id="UP000027982"/>
    </source>
</evidence>
<dbReference type="STRING" id="661478.OP10G_2096"/>
<dbReference type="Proteomes" id="UP000027982">
    <property type="component" value="Chromosome"/>
</dbReference>
<reference evidence="3 4" key="1">
    <citation type="journal article" date="2014" name="PLoS ONE">
        <title>The first complete genome sequence of the class fimbriimonadia in the phylum armatimonadetes.</title>
        <authorList>
            <person name="Hu Z.Y."/>
            <person name="Wang Y.Z."/>
            <person name="Im W.T."/>
            <person name="Wang S.Y."/>
            <person name="Zhao G.P."/>
            <person name="Zheng H.J."/>
            <person name="Quan Z.X."/>
        </authorList>
    </citation>
    <scope>NUCLEOTIDE SEQUENCE [LARGE SCALE GENOMIC DNA]</scope>
    <source>
        <strain evidence="3">Gsoil 348</strain>
    </source>
</reference>
<dbReference type="InterPro" id="IPR000834">
    <property type="entry name" value="Peptidase_M14"/>
</dbReference>
<dbReference type="eggNOG" id="COG2866">
    <property type="taxonomic scope" value="Bacteria"/>
</dbReference>
<gene>
    <name evidence="3" type="ORF">OP10G_2096</name>
</gene>
<dbReference type="KEGG" id="fgi:OP10G_2096"/>
<dbReference type="CDD" id="cd06241">
    <property type="entry name" value="M14-like"/>
    <property type="match status" value="1"/>
</dbReference>
<sequence length="490" mass="54839">MIDFIEALQRKGAPISVEYFGLSKEARRMPLVIAARPMVASPAEARRTGKPIIYVQANIHAGEVEGKEAAMAILSRVCQEPHGLLDKVILLVDPIYNIDGNEKFGPQARNRPEQNGPELVGVRASGEGFDLNRDGMKAESLEFRAVLERIWNRWDPDVMMDLHTTDGTRHGYDLTYSPPLNPNTPPAILKFSRDEMLPAIRRQMRQQYNLPLFDYGDATTRDKKPAWTTFGEGGRYMTNYAGIRNRIGILSEAATYIPFRERVVATDRFVTAVLDYVEKNSRRVVELTRGADAEVSAFETTQPELGVRFEMASRGEEETLLEPPPAAGKRRPETGRPASLIKVKMPIYDRFAATRKSKVPAAYLIPETETKIVELLRRQGVVVERFVAPATVDGQRFTVREAKIASQPFQGHRLIEINGAFAPEQATVRPGAFLVRMDQPLGVLIFNLLEPESVDGVVAWGFLSRDPRVGDSYPVLKAFRPVNAVTERLP</sequence>
<evidence type="ECO:0000256" key="1">
    <source>
        <dbReference type="SAM" id="MobiDB-lite"/>
    </source>
</evidence>
<feature type="region of interest" description="Disordered" evidence="1">
    <location>
        <begin position="316"/>
        <end position="335"/>
    </location>
</feature>
<dbReference type="HOGENOM" id="CLU_032905_0_0_0"/>
<dbReference type="GO" id="GO:0006508">
    <property type="term" value="P:proteolysis"/>
    <property type="evidence" value="ECO:0007669"/>
    <property type="project" value="InterPro"/>
</dbReference>
<feature type="domain" description="Peptidase M14" evidence="2">
    <location>
        <begin position="3"/>
        <end position="134"/>
    </location>
</feature>
<name>A0A068NV55_FIMGI</name>
<accession>A0A068NV55</accession>
<dbReference type="GO" id="GO:0004181">
    <property type="term" value="F:metallocarboxypeptidase activity"/>
    <property type="evidence" value="ECO:0007669"/>
    <property type="project" value="InterPro"/>
</dbReference>
<dbReference type="SUPFAM" id="SSF53187">
    <property type="entry name" value="Zn-dependent exopeptidases"/>
    <property type="match status" value="1"/>
</dbReference>
<dbReference type="Pfam" id="PF00246">
    <property type="entry name" value="Peptidase_M14"/>
    <property type="match status" value="1"/>
</dbReference>
<keyword evidence="3" id="KW-0378">Hydrolase</keyword>
<dbReference type="GO" id="GO:0008270">
    <property type="term" value="F:zinc ion binding"/>
    <property type="evidence" value="ECO:0007669"/>
    <property type="project" value="InterPro"/>
</dbReference>
<keyword evidence="3" id="KW-0645">Protease</keyword>
<keyword evidence="4" id="KW-1185">Reference proteome</keyword>
<feature type="region of interest" description="Disordered" evidence="1">
    <location>
        <begin position="103"/>
        <end position="123"/>
    </location>
</feature>
<dbReference type="EMBL" id="CP007139">
    <property type="protein sequence ID" value="AIE85464.1"/>
    <property type="molecule type" value="Genomic_DNA"/>
</dbReference>
<evidence type="ECO:0000313" key="3">
    <source>
        <dbReference type="EMBL" id="AIE85464.1"/>
    </source>
</evidence>
<organism evidence="3 4">
    <name type="scientific">Fimbriimonas ginsengisoli Gsoil 348</name>
    <dbReference type="NCBI Taxonomy" id="661478"/>
    <lineage>
        <taxon>Bacteria</taxon>
        <taxon>Bacillati</taxon>
        <taxon>Armatimonadota</taxon>
        <taxon>Fimbriimonadia</taxon>
        <taxon>Fimbriimonadales</taxon>
        <taxon>Fimbriimonadaceae</taxon>
        <taxon>Fimbriimonas</taxon>
    </lineage>
</organism>
<evidence type="ECO:0000259" key="2">
    <source>
        <dbReference type="Pfam" id="PF00246"/>
    </source>
</evidence>
<dbReference type="AlphaFoldDB" id="A0A068NV55"/>